<keyword evidence="3" id="KW-1185">Reference proteome</keyword>
<evidence type="ECO:0000313" key="2">
    <source>
        <dbReference type="EMBL" id="QGY44579.1"/>
    </source>
</evidence>
<accession>A0A6I6JTL7</accession>
<dbReference type="KEGG" id="mcos:GM418_13170"/>
<feature type="transmembrane region" description="Helical" evidence="1">
    <location>
        <begin position="138"/>
        <end position="165"/>
    </location>
</feature>
<keyword evidence="1" id="KW-1133">Transmembrane helix</keyword>
<evidence type="ECO:0000256" key="1">
    <source>
        <dbReference type="SAM" id="Phobius"/>
    </source>
</evidence>
<keyword evidence="1" id="KW-0472">Membrane</keyword>
<evidence type="ECO:0000313" key="3">
    <source>
        <dbReference type="Proteomes" id="UP000428260"/>
    </source>
</evidence>
<keyword evidence="1" id="KW-0812">Transmembrane</keyword>
<dbReference type="RefSeq" id="WP_158867007.1">
    <property type="nucleotide sequence ID" value="NZ_CP046401.1"/>
</dbReference>
<proteinExistence type="predicted"/>
<dbReference type="AlphaFoldDB" id="A0A6I6JTL7"/>
<sequence length="166" mass="19445">MDKLQWTKEIFGSKLELKRGNEQIGKIQWENILSSKAQALINGKLFTLNREFFLSKLEIYDANDQSLLATVMVNLFNPKSDVVINGKRFELEINNFWQSQWSWKFNGDEIIKYSSNEFITKDKGEVEINSPMNEEVDILILLGLFVRNQFVLFMLLILLIVFFVII</sequence>
<gene>
    <name evidence="2" type="ORF">GM418_13170</name>
</gene>
<dbReference type="EMBL" id="CP046401">
    <property type="protein sequence ID" value="QGY44579.1"/>
    <property type="molecule type" value="Genomic_DNA"/>
</dbReference>
<name>A0A6I6JTL7_9BACT</name>
<organism evidence="2 3">
    <name type="scientific">Maribellus comscasis</name>
    <dbReference type="NCBI Taxonomy" id="2681766"/>
    <lineage>
        <taxon>Bacteria</taxon>
        <taxon>Pseudomonadati</taxon>
        <taxon>Bacteroidota</taxon>
        <taxon>Bacteroidia</taxon>
        <taxon>Marinilabiliales</taxon>
        <taxon>Prolixibacteraceae</taxon>
        <taxon>Maribellus</taxon>
    </lineage>
</organism>
<reference evidence="2 3" key="1">
    <citation type="submission" date="2019-11" db="EMBL/GenBank/DDBJ databases">
        <authorList>
            <person name="Zheng R.K."/>
            <person name="Sun C.M."/>
        </authorList>
    </citation>
    <scope>NUCLEOTIDE SEQUENCE [LARGE SCALE GENOMIC DNA]</scope>
    <source>
        <strain evidence="2 3">WC007</strain>
    </source>
</reference>
<dbReference type="Proteomes" id="UP000428260">
    <property type="component" value="Chromosome"/>
</dbReference>
<protein>
    <submittedName>
        <fullName evidence="2">Uncharacterized protein</fullName>
    </submittedName>
</protein>